<feature type="transmembrane region" description="Helical" evidence="2">
    <location>
        <begin position="141"/>
        <end position="163"/>
    </location>
</feature>
<feature type="compositionally biased region" description="Basic and acidic residues" evidence="1">
    <location>
        <begin position="1"/>
        <end position="10"/>
    </location>
</feature>
<organism evidence="3">
    <name type="scientific">marine sediment metagenome</name>
    <dbReference type="NCBI Taxonomy" id="412755"/>
    <lineage>
        <taxon>unclassified sequences</taxon>
        <taxon>metagenomes</taxon>
        <taxon>ecological metagenomes</taxon>
    </lineage>
</organism>
<proteinExistence type="predicted"/>
<keyword evidence="2" id="KW-1133">Transmembrane helix</keyword>
<feature type="transmembrane region" description="Helical" evidence="2">
    <location>
        <begin position="95"/>
        <end position="120"/>
    </location>
</feature>
<evidence type="ECO:0000313" key="3">
    <source>
        <dbReference type="EMBL" id="GAF97672.1"/>
    </source>
</evidence>
<keyword evidence="2" id="KW-0812">Transmembrane</keyword>
<dbReference type="EMBL" id="BARS01010822">
    <property type="protein sequence ID" value="GAF97672.1"/>
    <property type="molecule type" value="Genomic_DNA"/>
</dbReference>
<evidence type="ECO:0000256" key="1">
    <source>
        <dbReference type="SAM" id="MobiDB-lite"/>
    </source>
</evidence>
<feature type="transmembrane region" description="Helical" evidence="2">
    <location>
        <begin position="175"/>
        <end position="194"/>
    </location>
</feature>
<dbReference type="PANTHER" id="PTHR30531">
    <property type="entry name" value="FLAGELLAR BIOSYNTHETIC PROTEIN FLHB"/>
    <property type="match status" value="1"/>
</dbReference>
<sequence>MPDSTQDRTEAATPRRRKEARRRGQIGKSADLTGAVVLLGAMIGLYVLGQRVLERLLMVTRGCLGASGEAMTDVSRTVPTLAAAFHETAAMVLPIMLIVLVLALITSFAQVGLLFTLKPVQPSLGKLNPIAGLKRMFNGRAFVQLLMGMAKVSLLSLVAYWTLKGRLHVLAKASAMDHLPMLAGAAEMIFVLGIR</sequence>
<dbReference type="Pfam" id="PF01312">
    <property type="entry name" value="Bac_export_2"/>
    <property type="match status" value="1"/>
</dbReference>
<feature type="non-terminal residue" evidence="3">
    <location>
        <position position="195"/>
    </location>
</feature>
<accession>X0UBD2</accession>
<reference evidence="3" key="1">
    <citation type="journal article" date="2014" name="Front. Microbiol.">
        <title>High frequency of phylogenetically diverse reductive dehalogenase-homologous genes in deep subseafloor sedimentary metagenomes.</title>
        <authorList>
            <person name="Kawai M."/>
            <person name="Futagami T."/>
            <person name="Toyoda A."/>
            <person name="Takaki Y."/>
            <person name="Nishi S."/>
            <person name="Hori S."/>
            <person name="Arai W."/>
            <person name="Tsubouchi T."/>
            <person name="Morono Y."/>
            <person name="Uchiyama I."/>
            <person name="Ito T."/>
            <person name="Fujiyama A."/>
            <person name="Inagaki F."/>
            <person name="Takami H."/>
        </authorList>
    </citation>
    <scope>NUCLEOTIDE SEQUENCE</scope>
    <source>
        <strain evidence="3">Expedition CK06-06</strain>
    </source>
</reference>
<dbReference type="AlphaFoldDB" id="X0UBD2"/>
<evidence type="ECO:0008006" key="4">
    <source>
        <dbReference type="Google" id="ProtNLM"/>
    </source>
</evidence>
<dbReference type="InterPro" id="IPR006135">
    <property type="entry name" value="T3SS_substrate_exporter"/>
</dbReference>
<feature type="transmembrane region" description="Helical" evidence="2">
    <location>
        <begin position="26"/>
        <end position="48"/>
    </location>
</feature>
<dbReference type="PANTHER" id="PTHR30531:SF12">
    <property type="entry name" value="FLAGELLAR BIOSYNTHETIC PROTEIN FLHB"/>
    <property type="match status" value="1"/>
</dbReference>
<dbReference type="GO" id="GO:0005886">
    <property type="term" value="C:plasma membrane"/>
    <property type="evidence" value="ECO:0007669"/>
    <property type="project" value="TreeGrafter"/>
</dbReference>
<comment type="caution">
    <text evidence="3">The sequence shown here is derived from an EMBL/GenBank/DDBJ whole genome shotgun (WGS) entry which is preliminary data.</text>
</comment>
<protein>
    <recommendedName>
        <fullName evidence="4">Flagellar biosynthetic protein FlhB</fullName>
    </recommendedName>
</protein>
<gene>
    <name evidence="3" type="ORF">S01H1_19914</name>
</gene>
<keyword evidence="2" id="KW-0472">Membrane</keyword>
<feature type="region of interest" description="Disordered" evidence="1">
    <location>
        <begin position="1"/>
        <end position="26"/>
    </location>
</feature>
<evidence type="ECO:0000256" key="2">
    <source>
        <dbReference type="SAM" id="Phobius"/>
    </source>
</evidence>
<dbReference type="GO" id="GO:0009306">
    <property type="term" value="P:protein secretion"/>
    <property type="evidence" value="ECO:0007669"/>
    <property type="project" value="InterPro"/>
</dbReference>
<feature type="compositionally biased region" description="Basic residues" evidence="1">
    <location>
        <begin position="14"/>
        <end position="25"/>
    </location>
</feature>
<name>X0UBD2_9ZZZZ</name>